<feature type="transmembrane region" description="Helical" evidence="1">
    <location>
        <begin position="39"/>
        <end position="59"/>
    </location>
</feature>
<name>A0A9W8L7C8_9FUNG</name>
<protein>
    <submittedName>
        <fullName evidence="2">Uncharacterized protein</fullName>
    </submittedName>
</protein>
<keyword evidence="1" id="KW-0472">Membrane</keyword>
<evidence type="ECO:0000256" key="1">
    <source>
        <dbReference type="SAM" id="Phobius"/>
    </source>
</evidence>
<proteinExistence type="predicted"/>
<evidence type="ECO:0000313" key="3">
    <source>
        <dbReference type="Proteomes" id="UP001140011"/>
    </source>
</evidence>
<feature type="transmembrane region" description="Helical" evidence="1">
    <location>
        <begin position="106"/>
        <end position="127"/>
    </location>
</feature>
<gene>
    <name evidence="2" type="ORF">GGI19_006647</name>
</gene>
<dbReference type="OrthoDB" id="5581846at2759"/>
<organism evidence="2 3">
    <name type="scientific">Coemansia pectinata</name>
    <dbReference type="NCBI Taxonomy" id="1052879"/>
    <lineage>
        <taxon>Eukaryota</taxon>
        <taxon>Fungi</taxon>
        <taxon>Fungi incertae sedis</taxon>
        <taxon>Zoopagomycota</taxon>
        <taxon>Kickxellomycotina</taxon>
        <taxon>Kickxellomycetes</taxon>
        <taxon>Kickxellales</taxon>
        <taxon>Kickxellaceae</taxon>
        <taxon>Coemansia</taxon>
    </lineage>
</organism>
<feature type="transmembrane region" description="Helical" evidence="1">
    <location>
        <begin position="71"/>
        <end position="94"/>
    </location>
</feature>
<comment type="caution">
    <text evidence="2">The sequence shown here is derived from an EMBL/GenBank/DDBJ whole genome shotgun (WGS) entry which is preliminary data.</text>
</comment>
<keyword evidence="3" id="KW-1185">Reference proteome</keyword>
<keyword evidence="1" id="KW-0812">Transmembrane</keyword>
<dbReference type="EMBL" id="JANBUH010001607">
    <property type="protein sequence ID" value="KAJ2743940.1"/>
    <property type="molecule type" value="Genomic_DNA"/>
</dbReference>
<keyword evidence="1" id="KW-1133">Transmembrane helix</keyword>
<evidence type="ECO:0000313" key="2">
    <source>
        <dbReference type="EMBL" id="KAJ2743940.1"/>
    </source>
</evidence>
<sequence>MASHTADDIINLSTQATWGSLHPNNVSASSYTPRMSSSVSVGLAALQALLGVFVTKTFLIRQLSGMDGNCGFPTISFVIRFTVGITCILVAYAHQVYVVDGKFSKTFIGIVSAIVVNFIPRIIFAACV</sequence>
<accession>A0A9W8L7C8</accession>
<dbReference type="Proteomes" id="UP001140011">
    <property type="component" value="Unassembled WGS sequence"/>
</dbReference>
<dbReference type="AlphaFoldDB" id="A0A9W8L7C8"/>
<reference evidence="2" key="1">
    <citation type="submission" date="2022-07" db="EMBL/GenBank/DDBJ databases">
        <title>Phylogenomic reconstructions and comparative analyses of Kickxellomycotina fungi.</title>
        <authorList>
            <person name="Reynolds N.K."/>
            <person name="Stajich J.E."/>
            <person name="Barry K."/>
            <person name="Grigoriev I.V."/>
            <person name="Crous P."/>
            <person name="Smith M.E."/>
        </authorList>
    </citation>
    <scope>NUCLEOTIDE SEQUENCE</scope>
    <source>
        <strain evidence="2">BCRC 34297</strain>
    </source>
</reference>